<evidence type="ECO:0000259" key="1">
    <source>
        <dbReference type="Pfam" id="PF20150"/>
    </source>
</evidence>
<dbReference type="Pfam" id="PF20150">
    <property type="entry name" value="2EXR"/>
    <property type="match status" value="1"/>
</dbReference>
<organism evidence="2 3">
    <name type="scientific">Fusarium duplospermum</name>
    <dbReference type="NCBI Taxonomy" id="1325734"/>
    <lineage>
        <taxon>Eukaryota</taxon>
        <taxon>Fungi</taxon>
        <taxon>Dikarya</taxon>
        <taxon>Ascomycota</taxon>
        <taxon>Pezizomycotina</taxon>
        <taxon>Sordariomycetes</taxon>
        <taxon>Hypocreomycetidae</taxon>
        <taxon>Hypocreales</taxon>
        <taxon>Nectriaceae</taxon>
        <taxon>Fusarium</taxon>
        <taxon>Fusarium solani species complex</taxon>
    </lineage>
</organism>
<keyword evidence="3" id="KW-1185">Reference proteome</keyword>
<reference evidence="2 3" key="1">
    <citation type="submission" date="2017-06" db="EMBL/GenBank/DDBJ databases">
        <title>Comparative genomic analysis of Ambrosia Fusariam Clade fungi.</title>
        <authorList>
            <person name="Stajich J.E."/>
            <person name="Carrillo J."/>
            <person name="Kijimoto T."/>
            <person name="Eskalen A."/>
            <person name="O'Donnell K."/>
            <person name="Kasson M."/>
        </authorList>
    </citation>
    <scope>NUCLEOTIDE SEQUENCE [LARGE SCALE GENOMIC DNA]</scope>
    <source>
        <strain evidence="2 3">NRRL62584</strain>
    </source>
</reference>
<dbReference type="PANTHER" id="PTHR35910:SF6">
    <property type="entry name" value="2EXR DOMAIN-CONTAINING PROTEIN"/>
    <property type="match status" value="1"/>
</dbReference>
<dbReference type="InterPro" id="IPR045518">
    <property type="entry name" value="2EXR"/>
</dbReference>
<dbReference type="Proteomes" id="UP000288168">
    <property type="component" value="Unassembled WGS sequence"/>
</dbReference>
<feature type="domain" description="2EXR" evidence="1">
    <location>
        <begin position="6"/>
        <end position="161"/>
    </location>
</feature>
<dbReference type="EMBL" id="NKCI01000048">
    <property type="protein sequence ID" value="RSL61905.1"/>
    <property type="molecule type" value="Genomic_DNA"/>
</dbReference>
<evidence type="ECO:0000313" key="2">
    <source>
        <dbReference type="EMBL" id="RSL61905.1"/>
    </source>
</evidence>
<accession>A0A428Q9G4</accession>
<dbReference type="OrthoDB" id="3513892at2759"/>
<name>A0A428Q9G4_9HYPO</name>
<proteinExistence type="predicted"/>
<sequence length="400" mass="46004">MAPTEFHFFPSLPPELRRDVYLLATPPRIEDFCETLRTTLNPIKLDSSLKDLAFNWRLYVPSQGRQLTLDSFGFTSTKPPVQPWVPTSSAPEIPLDWLCENPHIAWEFARRCHLFSNAPIPALLHTCTESRLVLINIGYQLTFRSRSSGPRTWFNFDRDTLYLEYDPEDDTLGDAESRLLSGYCAWDIGQFDPREMRQVRKLAIWKSANFLALFNDRRGRTDGYATELLGVLRPFSRLEELLLVDWCPGTLTTTIPAGELETKTQLKAEDQKRHAYDTHKLWGYTDVVEADGLLNLFSPSPPCKVDIDSAGPYSWLLTEHKEQHGNEANYFKDTQDAIRKILTNEMVRLISWGNNEDPDTIIPWEIPHIRAVHVLSQPEHKILSQERHNVAQNVCDLQGK</sequence>
<dbReference type="AlphaFoldDB" id="A0A428Q9G4"/>
<gene>
    <name evidence="2" type="ORF">CEP54_005985</name>
</gene>
<comment type="caution">
    <text evidence="2">The sequence shown here is derived from an EMBL/GenBank/DDBJ whole genome shotgun (WGS) entry which is preliminary data.</text>
</comment>
<protein>
    <recommendedName>
        <fullName evidence="1">2EXR domain-containing protein</fullName>
    </recommendedName>
</protein>
<dbReference type="PANTHER" id="PTHR35910">
    <property type="entry name" value="2EXR DOMAIN-CONTAINING PROTEIN"/>
    <property type="match status" value="1"/>
</dbReference>
<evidence type="ECO:0000313" key="3">
    <source>
        <dbReference type="Proteomes" id="UP000288168"/>
    </source>
</evidence>